<organism evidence="5">
    <name type="scientific">Cryptomonas paramaecium</name>
    <dbReference type="NCBI Taxonomy" id="2898"/>
    <lineage>
        <taxon>Eukaryota</taxon>
        <taxon>Cryptophyceae</taxon>
        <taxon>Cryptomonadales</taxon>
        <taxon>Cryptomonadaceae</taxon>
        <taxon>Cryptomonas</taxon>
    </lineage>
</organism>
<accession>D2ISC2</accession>
<evidence type="ECO:0000259" key="4">
    <source>
        <dbReference type="SMART" id="SM01403"/>
    </source>
</evidence>
<feature type="domain" description="Small ribosomal subunit protein uS10" evidence="4">
    <location>
        <begin position="9"/>
        <end position="103"/>
    </location>
</feature>
<dbReference type="Pfam" id="PF00338">
    <property type="entry name" value="Ribosomal_S10"/>
    <property type="match status" value="1"/>
</dbReference>
<geneLocation type="plastid" evidence="5"/>
<dbReference type="NCBIfam" id="NF001861">
    <property type="entry name" value="PRK00596.1"/>
    <property type="match status" value="1"/>
</dbReference>
<dbReference type="InterPro" id="IPR001848">
    <property type="entry name" value="Ribosomal_uS10"/>
</dbReference>
<dbReference type="GeneID" id="8715227"/>
<keyword evidence="5" id="KW-0934">Plastid</keyword>
<evidence type="ECO:0000313" key="5">
    <source>
        <dbReference type="EMBL" id="ACT46814.1"/>
    </source>
</evidence>
<protein>
    <submittedName>
        <fullName evidence="5">Ribosomal protein S10</fullName>
    </submittedName>
</protein>
<proteinExistence type="inferred from homology"/>
<dbReference type="Gene3D" id="3.30.70.600">
    <property type="entry name" value="Ribosomal protein S10 domain"/>
    <property type="match status" value="1"/>
</dbReference>
<dbReference type="GO" id="GO:0003735">
    <property type="term" value="F:structural constituent of ribosome"/>
    <property type="evidence" value="ECO:0007669"/>
    <property type="project" value="InterPro"/>
</dbReference>
<keyword evidence="3" id="KW-0687">Ribonucleoprotein</keyword>
<evidence type="ECO:0000256" key="2">
    <source>
        <dbReference type="ARBA" id="ARBA00022980"/>
    </source>
</evidence>
<evidence type="ECO:0000256" key="1">
    <source>
        <dbReference type="ARBA" id="ARBA00007102"/>
    </source>
</evidence>
<dbReference type="InterPro" id="IPR036838">
    <property type="entry name" value="Ribosomal_uS10_dom_sf"/>
</dbReference>
<dbReference type="GO" id="GO:1990904">
    <property type="term" value="C:ribonucleoprotein complex"/>
    <property type="evidence" value="ECO:0007669"/>
    <property type="project" value="UniProtKB-KW"/>
</dbReference>
<dbReference type="FunFam" id="3.30.70.600:FF:000003">
    <property type="entry name" value="30S ribosomal protein S10"/>
    <property type="match status" value="1"/>
</dbReference>
<sequence length="104" mass="11949">MHMNPDKLKLILKSYEISALKKSCEQIINVSYRTGCSSTGPISLPTKRRIYCVLRSPHVNKDSREHFETRTHKKVIYLHNPPAETIQSLIKLDLPPSVHLKIDT</sequence>
<dbReference type="SMART" id="SM01403">
    <property type="entry name" value="Ribosomal_S10"/>
    <property type="match status" value="1"/>
</dbReference>
<dbReference type="HAMAP" id="MF_00508">
    <property type="entry name" value="Ribosomal_uS10"/>
    <property type="match status" value="1"/>
</dbReference>
<dbReference type="AlphaFoldDB" id="D2ISC2"/>
<reference evidence="5" key="1">
    <citation type="journal article" date="2009" name="Genome Biol. Evol.">
        <title>The complete plastid genome sequence of the secondarily nonphotosynthetic alga Cryptomonas paramecium: reduction, compaction, and accelerated evolutionary rate.</title>
        <authorList>
            <person name="Donaher N."/>
            <person name="Tanifuji G."/>
            <person name="Onodera N.T."/>
            <person name="Malfatti S.A."/>
            <person name="Chain P.S."/>
            <person name="Hara Y."/>
            <person name="Archibald J.M."/>
        </authorList>
    </citation>
    <scope>NUCLEOTIDE SEQUENCE</scope>
    <source>
        <strain evidence="5">CCAP977/2a</strain>
    </source>
</reference>
<dbReference type="InterPro" id="IPR027486">
    <property type="entry name" value="Ribosomal_uS10_dom"/>
</dbReference>
<gene>
    <name evidence="5" type="primary">rps10</name>
    <name evidence="5" type="ORF">CRPAC_p062</name>
</gene>
<comment type="similarity">
    <text evidence="1">Belongs to the universal ribosomal protein uS10 family.</text>
</comment>
<dbReference type="RefSeq" id="YP_003359278.1">
    <property type="nucleotide sequence ID" value="NC_013703.1"/>
</dbReference>
<dbReference type="PRINTS" id="PR00971">
    <property type="entry name" value="RIBOSOMALS10"/>
</dbReference>
<dbReference type="SUPFAM" id="SSF54999">
    <property type="entry name" value="Ribosomal protein S10"/>
    <property type="match status" value="1"/>
</dbReference>
<dbReference type="PANTHER" id="PTHR11700">
    <property type="entry name" value="30S RIBOSOMAL PROTEIN S10 FAMILY MEMBER"/>
    <property type="match status" value="1"/>
</dbReference>
<dbReference type="EMBL" id="GQ358203">
    <property type="protein sequence ID" value="ACT46814.1"/>
    <property type="molecule type" value="Genomic_DNA"/>
</dbReference>
<dbReference type="GO" id="GO:0006412">
    <property type="term" value="P:translation"/>
    <property type="evidence" value="ECO:0007669"/>
    <property type="project" value="InterPro"/>
</dbReference>
<dbReference type="NCBIfam" id="TIGR01049">
    <property type="entry name" value="rpsJ_bact"/>
    <property type="match status" value="1"/>
</dbReference>
<keyword evidence="2 5" id="KW-0689">Ribosomal protein</keyword>
<name>D2ISC2_9CRYP</name>
<dbReference type="GO" id="GO:0005840">
    <property type="term" value="C:ribosome"/>
    <property type="evidence" value="ECO:0007669"/>
    <property type="project" value="UniProtKB-KW"/>
</dbReference>
<evidence type="ECO:0000256" key="3">
    <source>
        <dbReference type="ARBA" id="ARBA00023274"/>
    </source>
</evidence>